<sequence>MLKKYIIKILNKLISKENFNELSKAHLIQDIHIEISDFKSETACLAKEHIKTFFVKEVKGFIGHAGWYAHNLESIMPTGPKESFPDVLMEKTAFSLEAHTSASIWIEFNVPDHAKAGIYKGTISFLSTLDDEKLVFDYELEVLDAMLPSARNYRFDVEYWHHPYSSAEYYNVIPFSSEHLDLLKSHLSLYKELGGHAITATIVEEAWGGQTYSKNPVHYPSMIKWIKTLEGKWSFDYTHFDKWVQLGKDLNIADVVICYSMLPWNNKITYYDELTMKQHTMTVSIDHLQEYRSVWIPFLEAFIEHLDEKNWFHTIYMGYDERHNMGAVFDIVDEIQNKDGKTLNKSAAFNDFEGNQQIFNRLDSASVGLEEIRQSVESFKAQVEKRKREGKKTTMYTATEHFPNSFIKSMPVESYWTIMYAGSLGATGYLRWAFDAWVEDPLEDATHSAFQAGDCFLVYPSPKEKKVKHSLRSIRLTKLDEGVRDLNKLYLIKETNAYFKHKVETLLEKVKSQYPYEEVETPTSWAIAGRPAKWATSDTQYLMVQDMNALKAQIKDITQDYIHYLKINNANTEKF</sequence>
<proteinExistence type="predicted"/>
<name>A0A926EJH0_9FIRM</name>
<organism evidence="3 4">
    <name type="scientific">Zhenhengia yiwuensis</name>
    <dbReference type="NCBI Taxonomy" id="2763666"/>
    <lineage>
        <taxon>Bacteria</taxon>
        <taxon>Bacillati</taxon>
        <taxon>Bacillota</taxon>
        <taxon>Clostridia</taxon>
        <taxon>Lachnospirales</taxon>
        <taxon>Lachnospiraceae</taxon>
        <taxon>Zhenhengia</taxon>
    </lineage>
</organism>
<gene>
    <name evidence="3" type="ORF">H8718_06610</name>
</gene>
<dbReference type="Pfam" id="PF13320">
    <property type="entry name" value="GH123_cat"/>
    <property type="match status" value="1"/>
</dbReference>
<reference evidence="3" key="1">
    <citation type="submission" date="2020-08" db="EMBL/GenBank/DDBJ databases">
        <title>Genome public.</title>
        <authorList>
            <person name="Liu C."/>
            <person name="Sun Q."/>
        </authorList>
    </citation>
    <scope>NUCLEOTIDE SEQUENCE</scope>
    <source>
        <strain evidence="3">NSJ-12</strain>
    </source>
</reference>
<dbReference type="AlphaFoldDB" id="A0A926EJH0"/>
<accession>A0A926EJH0</accession>
<protein>
    <submittedName>
        <fullName evidence="3">DUF4091 domain-containing protein</fullName>
    </submittedName>
</protein>
<dbReference type="Proteomes" id="UP000655830">
    <property type="component" value="Unassembled WGS sequence"/>
</dbReference>
<evidence type="ECO:0000313" key="4">
    <source>
        <dbReference type="Proteomes" id="UP000655830"/>
    </source>
</evidence>
<evidence type="ECO:0000313" key="3">
    <source>
        <dbReference type="EMBL" id="MBC8579198.1"/>
    </source>
</evidence>
<feature type="domain" description="Glycoside hydrolase 123 N-terminal" evidence="2">
    <location>
        <begin position="27"/>
        <end position="124"/>
    </location>
</feature>
<dbReference type="Pfam" id="PF22680">
    <property type="entry name" value="Glyco_hydro_123_N_2"/>
    <property type="match status" value="1"/>
</dbReference>
<evidence type="ECO:0000259" key="1">
    <source>
        <dbReference type="Pfam" id="PF13320"/>
    </source>
</evidence>
<dbReference type="RefSeq" id="WP_249332341.1">
    <property type="nucleotide sequence ID" value="NZ_JACRSY010000008.1"/>
</dbReference>
<dbReference type="InterPro" id="IPR025150">
    <property type="entry name" value="GH123_cat"/>
</dbReference>
<dbReference type="EMBL" id="JACRSY010000008">
    <property type="protein sequence ID" value="MBC8579198.1"/>
    <property type="molecule type" value="Genomic_DNA"/>
</dbReference>
<feature type="domain" description="Glycoside hydrolase 123 catalytic" evidence="1">
    <location>
        <begin position="160"/>
        <end position="490"/>
    </location>
</feature>
<keyword evidence="4" id="KW-1185">Reference proteome</keyword>
<comment type="caution">
    <text evidence="3">The sequence shown here is derived from an EMBL/GenBank/DDBJ whole genome shotgun (WGS) entry which is preliminary data.</text>
</comment>
<evidence type="ECO:0000259" key="2">
    <source>
        <dbReference type="Pfam" id="PF22680"/>
    </source>
</evidence>
<dbReference type="InterPro" id="IPR053850">
    <property type="entry name" value="Glyco_hydro_123_N_2"/>
</dbReference>